<proteinExistence type="predicted"/>
<evidence type="ECO:0000256" key="6">
    <source>
        <dbReference type="ARBA" id="ARBA00023014"/>
    </source>
</evidence>
<dbReference type="Proteomes" id="UP000611629">
    <property type="component" value="Unassembled WGS sequence"/>
</dbReference>
<dbReference type="EMBL" id="JACBNQ010000002">
    <property type="protein sequence ID" value="NYB73075.1"/>
    <property type="molecule type" value="Genomic_DNA"/>
</dbReference>
<dbReference type="InterPro" id="IPR006638">
    <property type="entry name" value="Elp3/MiaA/NifB-like_rSAM"/>
</dbReference>
<dbReference type="InterPro" id="IPR032432">
    <property type="entry name" value="Radical_SAM_C"/>
</dbReference>
<comment type="cofactor">
    <cofactor evidence="1">
        <name>[4Fe-4S] cluster</name>
        <dbReference type="ChEBI" id="CHEBI:49883"/>
    </cofactor>
</comment>
<dbReference type="PANTHER" id="PTHR11135:SF1">
    <property type="entry name" value="PROTEIN YHCC"/>
    <property type="match status" value="1"/>
</dbReference>
<evidence type="ECO:0000256" key="1">
    <source>
        <dbReference type="ARBA" id="ARBA00001966"/>
    </source>
</evidence>
<dbReference type="SFLD" id="SFLDS00029">
    <property type="entry name" value="Radical_SAM"/>
    <property type="match status" value="1"/>
</dbReference>
<accession>A0A974GVH0</accession>
<sequence>MWNDKRYHTLDYELKKIFGEKTIKLSIDGGFTCPNRDGTIGSRGCIFCSERGSGDFNSDRNISITNQIREQKQVMSKKWRSNTYIAYFQSYTNTYDSVENLRKKFYEALSCTNIRGLAIATRPDCINEQVLELLDELNSKTFLWIELGLQSIHNETAGFIRRGYNLEQFEKAYELLKSKNIRMVVHLIVGLPAESKEQYLETIKYISKKEVWGIKLHMLHVLKNTDLADYYDKNNFNILSRDEYINIVCDSLELLNQSTIIHRLTGDGKKSELIEPLWTLDKLKVLSDIDKELRSRDSYQGKNFSL</sequence>
<evidence type="ECO:0000313" key="9">
    <source>
        <dbReference type="Proteomes" id="UP000611629"/>
    </source>
</evidence>
<dbReference type="GO" id="GO:0051539">
    <property type="term" value="F:4 iron, 4 sulfur cluster binding"/>
    <property type="evidence" value="ECO:0007669"/>
    <property type="project" value="UniProtKB-KW"/>
</dbReference>
<dbReference type="InterPro" id="IPR039661">
    <property type="entry name" value="ELP3"/>
</dbReference>
<keyword evidence="2" id="KW-0004">4Fe-4S</keyword>
<dbReference type="Pfam" id="PF04055">
    <property type="entry name" value="Radical_SAM"/>
    <property type="match status" value="1"/>
</dbReference>
<evidence type="ECO:0000313" key="8">
    <source>
        <dbReference type="EMBL" id="NYB73075.1"/>
    </source>
</evidence>
<evidence type="ECO:0000256" key="4">
    <source>
        <dbReference type="ARBA" id="ARBA00022723"/>
    </source>
</evidence>
<keyword evidence="6" id="KW-0411">Iron-sulfur</keyword>
<keyword evidence="3" id="KW-0949">S-adenosyl-L-methionine</keyword>
<reference evidence="8" key="1">
    <citation type="submission" date="2020-07" db="EMBL/GenBank/DDBJ databases">
        <title>Genomic analysis of a strain of Sedimentibacter Hydroxybenzoicus DSM7310.</title>
        <authorList>
            <person name="Ma S."/>
        </authorList>
    </citation>
    <scope>NUCLEOTIDE SEQUENCE</scope>
    <source>
        <strain evidence="8">DSM 7310</strain>
    </source>
</reference>
<dbReference type="InterPro" id="IPR058240">
    <property type="entry name" value="rSAM_sf"/>
</dbReference>
<evidence type="ECO:0000256" key="5">
    <source>
        <dbReference type="ARBA" id="ARBA00023004"/>
    </source>
</evidence>
<comment type="caution">
    <text evidence="8">The sequence shown here is derived from an EMBL/GenBank/DDBJ whole genome shotgun (WGS) entry which is preliminary data.</text>
</comment>
<dbReference type="SUPFAM" id="SSF102114">
    <property type="entry name" value="Radical SAM enzymes"/>
    <property type="match status" value="1"/>
</dbReference>
<organism evidence="8 9">
    <name type="scientific">Sedimentibacter hydroxybenzoicus DSM 7310</name>
    <dbReference type="NCBI Taxonomy" id="1123245"/>
    <lineage>
        <taxon>Bacteria</taxon>
        <taxon>Bacillati</taxon>
        <taxon>Bacillota</taxon>
        <taxon>Tissierellia</taxon>
        <taxon>Sedimentibacter</taxon>
    </lineage>
</organism>
<dbReference type="Pfam" id="PF16199">
    <property type="entry name" value="Radical_SAM_C"/>
    <property type="match status" value="1"/>
</dbReference>
<dbReference type="SFLD" id="SFLDG01086">
    <property type="entry name" value="elongater_protein-like"/>
    <property type="match status" value="1"/>
</dbReference>
<dbReference type="NCBIfam" id="TIGR01212">
    <property type="entry name" value="TIGR01212 family radical SAM protein"/>
    <property type="match status" value="1"/>
</dbReference>
<evidence type="ECO:0000256" key="3">
    <source>
        <dbReference type="ARBA" id="ARBA00022691"/>
    </source>
</evidence>
<dbReference type="PROSITE" id="PS51918">
    <property type="entry name" value="RADICAL_SAM"/>
    <property type="match status" value="1"/>
</dbReference>
<evidence type="ECO:0000259" key="7">
    <source>
        <dbReference type="PROSITE" id="PS51918"/>
    </source>
</evidence>
<dbReference type="PANTHER" id="PTHR11135">
    <property type="entry name" value="HISTONE ACETYLTRANSFERASE-RELATED"/>
    <property type="match status" value="1"/>
</dbReference>
<keyword evidence="5" id="KW-0408">Iron</keyword>
<keyword evidence="4" id="KW-0479">Metal-binding</keyword>
<name>A0A974GVH0_SEDHY</name>
<dbReference type="InterPro" id="IPR005911">
    <property type="entry name" value="YhcC-like"/>
</dbReference>
<dbReference type="CDD" id="cd01335">
    <property type="entry name" value="Radical_SAM"/>
    <property type="match status" value="1"/>
</dbReference>
<dbReference type="SFLD" id="SFLDG01091">
    <property type="entry name" value="uncharacterized_CHP01210-like"/>
    <property type="match status" value="1"/>
</dbReference>
<feature type="domain" description="Radical SAM core" evidence="7">
    <location>
        <begin position="17"/>
        <end position="258"/>
    </location>
</feature>
<dbReference type="SMART" id="SM00729">
    <property type="entry name" value="Elp3"/>
    <property type="match status" value="1"/>
</dbReference>
<evidence type="ECO:0000256" key="2">
    <source>
        <dbReference type="ARBA" id="ARBA00022485"/>
    </source>
</evidence>
<dbReference type="Gene3D" id="3.80.30.20">
    <property type="entry name" value="tm_1862 like domain"/>
    <property type="match status" value="1"/>
</dbReference>
<dbReference type="InterPro" id="IPR023404">
    <property type="entry name" value="rSAM_horseshoe"/>
</dbReference>
<gene>
    <name evidence="8" type="ORF">HZF24_02850</name>
</gene>
<keyword evidence="9" id="KW-1185">Reference proteome</keyword>
<dbReference type="GO" id="GO:0003824">
    <property type="term" value="F:catalytic activity"/>
    <property type="evidence" value="ECO:0007669"/>
    <property type="project" value="InterPro"/>
</dbReference>
<dbReference type="GO" id="GO:0046872">
    <property type="term" value="F:metal ion binding"/>
    <property type="evidence" value="ECO:0007669"/>
    <property type="project" value="UniProtKB-KW"/>
</dbReference>
<protein>
    <submittedName>
        <fullName evidence="8">TIGR01212 family radical SAM protein</fullName>
    </submittedName>
</protein>
<dbReference type="InterPro" id="IPR007197">
    <property type="entry name" value="rSAM"/>
</dbReference>
<dbReference type="RefSeq" id="WP_179236771.1">
    <property type="nucleotide sequence ID" value="NZ_JACBNQ010000002.1"/>
</dbReference>
<dbReference type="AlphaFoldDB" id="A0A974GVH0"/>